<evidence type="ECO:0000256" key="2">
    <source>
        <dbReference type="ARBA" id="ARBA00005811"/>
    </source>
</evidence>
<gene>
    <name evidence="9" type="ORF">ENP94_04960</name>
    <name evidence="10" type="ORF">ENS16_06395</name>
</gene>
<evidence type="ECO:0000313" key="9">
    <source>
        <dbReference type="EMBL" id="HEA87347.1"/>
    </source>
</evidence>
<dbReference type="EMBL" id="DSLG01000005">
    <property type="protein sequence ID" value="HEA87347.1"/>
    <property type="molecule type" value="Genomic_DNA"/>
</dbReference>
<keyword evidence="5 8" id="KW-1133">Transmembrane helix</keyword>
<keyword evidence="4 7" id="KW-0812">Transmembrane</keyword>
<dbReference type="PANTHER" id="PTHR30558">
    <property type="entry name" value="EXBD MEMBRANE COMPONENT OF PMF-DRIVEN MACROMOLECULE IMPORT SYSTEM"/>
    <property type="match status" value="1"/>
</dbReference>
<dbReference type="InterPro" id="IPR003400">
    <property type="entry name" value="ExbD"/>
</dbReference>
<dbReference type="Pfam" id="PF02472">
    <property type="entry name" value="ExbD"/>
    <property type="match status" value="1"/>
</dbReference>
<sequence>MRRRSLERPRPSGLILNSLVDVALSLVIAFMVSMPLFFESGIFVSAPSAARAGANEPGSDIKANIYITKEGKILLNEAQVSFDNLSELLPKLLQRSVERRVVVAAEEGVRYEQVMRILDLAKQAGAADLALLRTRRVR</sequence>
<keyword evidence="7" id="KW-0813">Transport</keyword>
<feature type="transmembrane region" description="Helical" evidence="8">
    <location>
        <begin position="12"/>
        <end position="38"/>
    </location>
</feature>
<evidence type="ECO:0000256" key="7">
    <source>
        <dbReference type="RuleBase" id="RU003879"/>
    </source>
</evidence>
<evidence type="ECO:0000256" key="3">
    <source>
        <dbReference type="ARBA" id="ARBA00022475"/>
    </source>
</evidence>
<dbReference type="GO" id="GO:0015031">
    <property type="term" value="P:protein transport"/>
    <property type="evidence" value="ECO:0007669"/>
    <property type="project" value="UniProtKB-KW"/>
</dbReference>
<protein>
    <submittedName>
        <fullName evidence="9">Biopolymer transporter ExbD</fullName>
    </submittedName>
</protein>
<dbReference type="AlphaFoldDB" id="A0A7C1SH31"/>
<dbReference type="GO" id="GO:0005886">
    <property type="term" value="C:plasma membrane"/>
    <property type="evidence" value="ECO:0007669"/>
    <property type="project" value="UniProtKB-SubCell"/>
</dbReference>
<evidence type="ECO:0000256" key="8">
    <source>
        <dbReference type="SAM" id="Phobius"/>
    </source>
</evidence>
<dbReference type="GO" id="GO:0022857">
    <property type="term" value="F:transmembrane transporter activity"/>
    <property type="evidence" value="ECO:0007669"/>
    <property type="project" value="InterPro"/>
</dbReference>
<comment type="caution">
    <text evidence="9">The sequence shown here is derived from an EMBL/GenBank/DDBJ whole genome shotgun (WGS) entry which is preliminary data.</text>
</comment>
<proteinExistence type="inferred from homology"/>
<evidence type="ECO:0000256" key="5">
    <source>
        <dbReference type="ARBA" id="ARBA00022989"/>
    </source>
</evidence>
<reference evidence="9" key="1">
    <citation type="journal article" date="2020" name="mSystems">
        <title>Genome- and Community-Level Interaction Insights into Carbon Utilization and Element Cycling Functions of Hydrothermarchaeota in Hydrothermal Sediment.</title>
        <authorList>
            <person name="Zhou Z."/>
            <person name="Liu Y."/>
            <person name="Xu W."/>
            <person name="Pan J."/>
            <person name="Luo Z.H."/>
            <person name="Li M."/>
        </authorList>
    </citation>
    <scope>NUCLEOTIDE SEQUENCE [LARGE SCALE GENOMIC DNA]</scope>
    <source>
        <strain evidence="9">SpSt-265</strain>
        <strain evidence="10">SpSt-465</strain>
    </source>
</reference>
<evidence type="ECO:0000256" key="6">
    <source>
        <dbReference type="ARBA" id="ARBA00023136"/>
    </source>
</evidence>
<accession>A0A7C1SH31</accession>
<name>A0A7C1SH31_UNCW3</name>
<comment type="similarity">
    <text evidence="2 7">Belongs to the ExbD/TolR family.</text>
</comment>
<keyword evidence="7" id="KW-0653">Protein transport</keyword>
<keyword evidence="6 8" id="KW-0472">Membrane</keyword>
<evidence type="ECO:0000313" key="10">
    <source>
        <dbReference type="EMBL" id="HFJ54302.1"/>
    </source>
</evidence>
<dbReference type="PANTHER" id="PTHR30558:SF7">
    <property type="entry name" value="TOL-PAL SYSTEM PROTEIN TOLR"/>
    <property type="match status" value="1"/>
</dbReference>
<dbReference type="EMBL" id="DSTU01000008">
    <property type="protein sequence ID" value="HFJ54302.1"/>
    <property type="molecule type" value="Genomic_DNA"/>
</dbReference>
<evidence type="ECO:0000256" key="1">
    <source>
        <dbReference type="ARBA" id="ARBA00004162"/>
    </source>
</evidence>
<comment type="subcellular location">
    <subcellularLocation>
        <location evidence="1">Cell membrane</location>
        <topology evidence="1">Single-pass membrane protein</topology>
    </subcellularLocation>
    <subcellularLocation>
        <location evidence="7">Cell membrane</location>
        <topology evidence="7">Single-pass type II membrane protein</topology>
    </subcellularLocation>
</comment>
<organism evidence="9">
    <name type="scientific">candidate division WOR-3 bacterium</name>
    <dbReference type="NCBI Taxonomy" id="2052148"/>
    <lineage>
        <taxon>Bacteria</taxon>
        <taxon>Bacteria division WOR-3</taxon>
    </lineage>
</organism>
<dbReference type="Gene3D" id="3.30.420.270">
    <property type="match status" value="1"/>
</dbReference>
<keyword evidence="3" id="KW-1003">Cell membrane</keyword>
<evidence type="ECO:0000256" key="4">
    <source>
        <dbReference type="ARBA" id="ARBA00022692"/>
    </source>
</evidence>